<accession>A0A0N0DYB8</accession>
<dbReference type="VEuPathDB" id="TriTrypDB:LpyrH10_03_2570"/>
<dbReference type="AlphaFoldDB" id="A0A0N0DYB8"/>
<feature type="region of interest" description="Disordered" evidence="1">
    <location>
        <begin position="365"/>
        <end position="420"/>
    </location>
</feature>
<keyword evidence="3" id="KW-1185">Reference proteome</keyword>
<dbReference type="OMA" id="TYSMPID"/>
<feature type="compositionally biased region" description="Acidic residues" evidence="1">
    <location>
        <begin position="629"/>
        <end position="638"/>
    </location>
</feature>
<evidence type="ECO:0000313" key="2">
    <source>
        <dbReference type="EMBL" id="KPA83955.1"/>
    </source>
</evidence>
<organism evidence="2 3">
    <name type="scientific">Leptomonas pyrrhocoris</name>
    <name type="common">Firebug parasite</name>
    <dbReference type="NCBI Taxonomy" id="157538"/>
    <lineage>
        <taxon>Eukaryota</taxon>
        <taxon>Discoba</taxon>
        <taxon>Euglenozoa</taxon>
        <taxon>Kinetoplastea</taxon>
        <taxon>Metakinetoplastina</taxon>
        <taxon>Trypanosomatida</taxon>
        <taxon>Trypanosomatidae</taxon>
        <taxon>Leishmaniinae</taxon>
        <taxon>Leptomonas</taxon>
    </lineage>
</organism>
<dbReference type="RefSeq" id="XP_015662394.1">
    <property type="nucleotide sequence ID" value="XM_015798916.1"/>
</dbReference>
<feature type="region of interest" description="Disordered" evidence="1">
    <location>
        <begin position="626"/>
        <end position="700"/>
    </location>
</feature>
<feature type="region of interest" description="Disordered" evidence="1">
    <location>
        <begin position="234"/>
        <end position="254"/>
    </location>
</feature>
<name>A0A0N0DYB8_LEPPY</name>
<gene>
    <name evidence="2" type="ORF">ABB37_02106</name>
</gene>
<feature type="compositionally biased region" description="Basic and acidic residues" evidence="1">
    <location>
        <begin position="882"/>
        <end position="907"/>
    </location>
</feature>
<sequence>MAIGAASSCAPSSTRNSSGATTLVSSALFQRPPRYCAIDRLQRRGSGHTCLTQRHMDGKASIPAGLGSGGSLRGLLHTTPIRLERNVVRNTLADTPSGYIQDPRVAPKLMRRYDSVSRVGAAAIEAMEREKQLLEQEELAYRGFTTLRIQELKRVVLAPGSTPADLEGAVEGLKADLVELLSVVDQEVEKPISQEHILLLKWQQRQQRLHDRDLAFHVAPVTNPGYRVVQQADGTEVLERPGRDTPQTDLPATDDAYLSQPVETEELPASALVPERVVVTIADVNHVRYLIGLALRRLSRFEEAEKMLYSVLADDVTNVDAVESLLEMDLGVEGWEPRLRVLLDFLVAEFDTAVREGRLQRSTVGGVDNSVTSQERDQDTESEATASASSAAAPSIRDAEGVHEAATTATATTTSTLPTPANAITASRTAAPYATVPQAAPIEVALSLLSDIIVEAAAQKYSTDGEGATSRFFIESLGPIMRALGRDYAPAVLAALFQAVDEQHFMARFDSDDVSPAARAFTLGIVIAFLKALTARRVHEMMPNPVQFEFFTASKLHAALRRAGRLHESYHICDKMMKLYRDNSAVYRARLRRRSTAALPRTASAFLEELAQPQPQHRALFDTAPVPEEVGDSGEEEASPSPASAGPSTTSPSPLTGSGQLGTVEEDNVAAGAASTCDTAAEEVSEDTEEPPDVLDDQDGDYREAFFQYVNDRARDSPSLGRRLCLEAMREFPNCAAPWETLALLLHKENPERNLHDAIVAARHGLLLEPLNLSVIVTLANFYKAAGRYELHERMLDRYRLLAYMAEEGASVADMQATAAEVEALDRVTPEAQDLVAETGREMSEYMFRLEQATTYSMPIDKETRHFRKEPVRFFSQQPDMRPPEVRAHESDPEDKLSMDTARRPLT</sequence>
<comment type="caution">
    <text evidence="2">The sequence shown here is derived from an EMBL/GenBank/DDBJ whole genome shotgun (WGS) entry which is preliminary data.</text>
</comment>
<reference evidence="2 3" key="1">
    <citation type="submission" date="2015-07" db="EMBL/GenBank/DDBJ databases">
        <title>High-quality genome of monoxenous trypanosomatid Leptomonas pyrrhocoris.</title>
        <authorList>
            <person name="Flegontov P."/>
            <person name="Butenko A."/>
            <person name="Firsov S."/>
            <person name="Vlcek C."/>
            <person name="Logacheva M.D."/>
            <person name="Field M."/>
            <person name="Filatov D."/>
            <person name="Flegontova O."/>
            <person name="Gerasimov E."/>
            <person name="Jackson A.P."/>
            <person name="Kelly S."/>
            <person name="Opperdoes F."/>
            <person name="O'Reilly A."/>
            <person name="Votypka J."/>
            <person name="Yurchenko V."/>
            <person name="Lukes J."/>
        </authorList>
    </citation>
    <scope>NUCLEOTIDE SEQUENCE [LARGE SCALE GENOMIC DNA]</scope>
    <source>
        <strain evidence="2">H10</strain>
    </source>
</reference>
<feature type="compositionally biased region" description="Low complexity" evidence="1">
    <location>
        <begin position="383"/>
        <end position="393"/>
    </location>
</feature>
<feature type="compositionally biased region" description="Low complexity" evidence="1">
    <location>
        <begin position="405"/>
        <end position="420"/>
    </location>
</feature>
<protein>
    <submittedName>
        <fullName evidence="2">Uncharacterized protein</fullName>
    </submittedName>
</protein>
<evidence type="ECO:0000313" key="3">
    <source>
        <dbReference type="Proteomes" id="UP000037923"/>
    </source>
</evidence>
<feature type="compositionally biased region" description="Low complexity" evidence="1">
    <location>
        <begin position="670"/>
        <end position="679"/>
    </location>
</feature>
<dbReference type="OrthoDB" id="272606at2759"/>
<feature type="compositionally biased region" description="Acidic residues" evidence="1">
    <location>
        <begin position="680"/>
        <end position="699"/>
    </location>
</feature>
<dbReference type="EMBL" id="LGTL01000003">
    <property type="protein sequence ID" value="KPA83955.1"/>
    <property type="molecule type" value="Genomic_DNA"/>
</dbReference>
<proteinExistence type="predicted"/>
<dbReference type="GeneID" id="26902401"/>
<evidence type="ECO:0000256" key="1">
    <source>
        <dbReference type="SAM" id="MobiDB-lite"/>
    </source>
</evidence>
<feature type="compositionally biased region" description="Low complexity" evidence="1">
    <location>
        <begin position="639"/>
        <end position="658"/>
    </location>
</feature>
<dbReference type="Proteomes" id="UP000037923">
    <property type="component" value="Unassembled WGS sequence"/>
</dbReference>
<feature type="region of interest" description="Disordered" evidence="1">
    <location>
        <begin position="874"/>
        <end position="907"/>
    </location>
</feature>